<protein>
    <submittedName>
        <fullName evidence="15">Adhesion G protein-coupled receptor E2-like</fullName>
    </submittedName>
</protein>
<dbReference type="SMART" id="SM00179">
    <property type="entry name" value="EGF_CA"/>
    <property type="match status" value="2"/>
</dbReference>
<comment type="caution">
    <text evidence="12">Lacks conserved residue(s) required for the propagation of feature annotation.</text>
</comment>
<keyword evidence="7" id="KW-0106">Calcium</keyword>
<dbReference type="GO" id="GO:0005886">
    <property type="term" value="C:plasma membrane"/>
    <property type="evidence" value="ECO:0007669"/>
    <property type="project" value="UniProtKB-SubCell"/>
</dbReference>
<evidence type="ECO:0000256" key="3">
    <source>
        <dbReference type="ARBA" id="ARBA00022536"/>
    </source>
</evidence>
<evidence type="ECO:0000259" key="14">
    <source>
        <dbReference type="PROSITE" id="PS50026"/>
    </source>
</evidence>
<dbReference type="PROSITE" id="PS50026">
    <property type="entry name" value="EGF_3"/>
    <property type="match status" value="1"/>
</dbReference>
<dbReference type="SMART" id="SM00181">
    <property type="entry name" value="EGF"/>
    <property type="match status" value="3"/>
</dbReference>
<evidence type="ECO:0000256" key="1">
    <source>
        <dbReference type="ARBA" id="ARBA00004651"/>
    </source>
</evidence>
<evidence type="ECO:0000256" key="8">
    <source>
        <dbReference type="ARBA" id="ARBA00022989"/>
    </source>
</evidence>
<dbReference type="GO" id="GO:0004930">
    <property type="term" value="F:G protein-coupled receptor activity"/>
    <property type="evidence" value="ECO:0007669"/>
    <property type="project" value="InterPro"/>
</dbReference>
<evidence type="ECO:0000256" key="11">
    <source>
        <dbReference type="ARBA" id="ARBA00023180"/>
    </source>
</evidence>
<keyword evidence="4" id="KW-0812">Transmembrane</keyword>
<keyword evidence="16" id="KW-1185">Reference proteome</keyword>
<dbReference type="FunFam" id="2.10.25.10:FF:000216">
    <property type="entry name" value="Adhesion G protein-coupled receptor E2"/>
    <property type="match status" value="1"/>
</dbReference>
<keyword evidence="9" id="KW-0472">Membrane</keyword>
<dbReference type="InterPro" id="IPR001881">
    <property type="entry name" value="EGF-like_Ca-bd_dom"/>
</dbReference>
<dbReference type="GO" id="GO:0005509">
    <property type="term" value="F:calcium ion binding"/>
    <property type="evidence" value="ECO:0007669"/>
    <property type="project" value="InterPro"/>
</dbReference>
<keyword evidence="2" id="KW-1003">Cell membrane</keyword>
<dbReference type="PROSITE" id="PS00010">
    <property type="entry name" value="ASX_HYDROXYL"/>
    <property type="match status" value="2"/>
</dbReference>
<keyword evidence="3 12" id="KW-0245">EGF-like domain</keyword>
<proteinExistence type="predicted"/>
<dbReference type="AlphaFoldDB" id="A0A8C0K455"/>
<dbReference type="InterPro" id="IPR018097">
    <property type="entry name" value="EGF_Ca-bd_CS"/>
</dbReference>
<keyword evidence="10" id="KW-1015">Disulfide bond</keyword>
<dbReference type="InterPro" id="IPR003056">
    <property type="entry name" value="GPCR_2_ADGRE2_ADGRE5"/>
</dbReference>
<evidence type="ECO:0000313" key="16">
    <source>
        <dbReference type="Proteomes" id="UP000694391"/>
    </source>
</evidence>
<dbReference type="FunFam" id="2.10.25.10:FF:000177">
    <property type="entry name" value="Adhesion G protein-coupled receptor E2"/>
    <property type="match status" value="1"/>
</dbReference>
<evidence type="ECO:0000256" key="5">
    <source>
        <dbReference type="ARBA" id="ARBA00022729"/>
    </source>
</evidence>
<keyword evidence="8" id="KW-1133">Transmembrane helix</keyword>
<dbReference type="PROSITE" id="PS01187">
    <property type="entry name" value="EGF_CA"/>
    <property type="match status" value="1"/>
</dbReference>
<evidence type="ECO:0000256" key="9">
    <source>
        <dbReference type="ARBA" id="ARBA00023136"/>
    </source>
</evidence>
<organism evidence="15 16">
    <name type="scientific">Canis lupus dingo</name>
    <name type="common">dingo</name>
    <dbReference type="NCBI Taxonomy" id="286419"/>
    <lineage>
        <taxon>Eukaryota</taxon>
        <taxon>Metazoa</taxon>
        <taxon>Chordata</taxon>
        <taxon>Craniata</taxon>
        <taxon>Vertebrata</taxon>
        <taxon>Euteleostomi</taxon>
        <taxon>Mammalia</taxon>
        <taxon>Eutheria</taxon>
        <taxon>Laurasiatheria</taxon>
        <taxon>Carnivora</taxon>
        <taxon>Caniformia</taxon>
        <taxon>Canidae</taxon>
        <taxon>Canis</taxon>
    </lineage>
</organism>
<dbReference type="PRINTS" id="PR01278">
    <property type="entry name" value="CD97PROTEIN"/>
</dbReference>
<feature type="region of interest" description="Disordered" evidence="13">
    <location>
        <begin position="214"/>
        <end position="241"/>
    </location>
</feature>
<name>A0A8C0K455_CANLU</name>
<dbReference type="Ensembl" id="ENSCAFT00020012401.1">
    <property type="protein sequence ID" value="ENSCAFP00020010679.1"/>
    <property type="gene ID" value="ENSCAFG00020008656.1"/>
</dbReference>
<dbReference type="Proteomes" id="UP000694391">
    <property type="component" value="Unplaced"/>
</dbReference>
<dbReference type="InterPro" id="IPR000742">
    <property type="entry name" value="EGF"/>
</dbReference>
<reference evidence="15" key="2">
    <citation type="submission" date="2025-09" db="UniProtKB">
        <authorList>
            <consortium name="Ensembl"/>
        </authorList>
    </citation>
    <scope>IDENTIFICATION</scope>
</reference>
<evidence type="ECO:0000256" key="12">
    <source>
        <dbReference type="PROSITE-ProRule" id="PRU00076"/>
    </source>
</evidence>
<dbReference type="SUPFAM" id="SSF57196">
    <property type="entry name" value="EGF/Laminin"/>
    <property type="match status" value="2"/>
</dbReference>
<evidence type="ECO:0000313" key="15">
    <source>
        <dbReference type="Ensembl" id="ENSCAFP00020010679.1"/>
    </source>
</evidence>
<dbReference type="GeneTree" id="ENSGT00940000164113"/>
<dbReference type="InterPro" id="IPR049883">
    <property type="entry name" value="NOTCH1_EGF-like"/>
</dbReference>
<keyword evidence="5" id="KW-0732">Signal</keyword>
<dbReference type="Pfam" id="PF07645">
    <property type="entry name" value="EGF_CA"/>
    <property type="match status" value="2"/>
</dbReference>
<accession>A0A8C0K455</accession>
<dbReference type="InterPro" id="IPR000152">
    <property type="entry name" value="EGF-type_Asp/Asn_hydroxyl_site"/>
</dbReference>
<sequence length="241" mass="25866">MERQTLTGGQVMIACGVDFFPPATVFIPRGCARWCPPKSTCVNATTCRCSPGFSSLSGEIFSSPLESCDDIDECGPPPLVSCGRLADCQNTEGSYHCMCSPGYALASGATTFMNESENTCRGRNLPTSSISASMRFGITHPTFSRLRKHSGHLPGIMFFPNSKTQNPLQRVTSVILECPPCPPEPCHNSTHCLNNIGGYECRCRPGWKPVPGSPNGPNSTVCEGPETSDHIFSDTHTNQAA</sequence>
<keyword evidence="6" id="KW-0677">Repeat</keyword>
<dbReference type="PROSITE" id="PS51257">
    <property type="entry name" value="PROKAR_LIPOPROTEIN"/>
    <property type="match status" value="1"/>
</dbReference>
<feature type="domain" description="EGF-like" evidence="14">
    <location>
        <begin position="70"/>
        <end position="109"/>
    </location>
</feature>
<comment type="subcellular location">
    <subcellularLocation>
        <location evidence="1">Cell membrane</location>
        <topology evidence="1">Multi-pass membrane protein</topology>
    </subcellularLocation>
</comment>
<evidence type="ECO:0000256" key="13">
    <source>
        <dbReference type="SAM" id="MobiDB-lite"/>
    </source>
</evidence>
<dbReference type="CDD" id="cd00054">
    <property type="entry name" value="EGF_CA"/>
    <property type="match status" value="1"/>
</dbReference>
<evidence type="ECO:0000256" key="6">
    <source>
        <dbReference type="ARBA" id="ARBA00022737"/>
    </source>
</evidence>
<evidence type="ECO:0000256" key="2">
    <source>
        <dbReference type="ARBA" id="ARBA00022475"/>
    </source>
</evidence>
<dbReference type="PANTHER" id="PTHR24039">
    <property type="entry name" value="FIBRILLIN-RELATED"/>
    <property type="match status" value="1"/>
</dbReference>
<evidence type="ECO:0000256" key="4">
    <source>
        <dbReference type="ARBA" id="ARBA00022692"/>
    </source>
</evidence>
<keyword evidence="11" id="KW-0325">Glycoprotein</keyword>
<reference evidence="15" key="1">
    <citation type="submission" date="2025-08" db="UniProtKB">
        <authorList>
            <consortium name="Ensembl"/>
        </authorList>
    </citation>
    <scope>IDENTIFICATION</scope>
</reference>
<evidence type="ECO:0000256" key="10">
    <source>
        <dbReference type="ARBA" id="ARBA00023157"/>
    </source>
</evidence>
<dbReference type="Gene3D" id="2.10.25.10">
    <property type="entry name" value="Laminin"/>
    <property type="match status" value="3"/>
</dbReference>
<evidence type="ECO:0000256" key="7">
    <source>
        <dbReference type="ARBA" id="ARBA00022837"/>
    </source>
</evidence>